<dbReference type="Gene3D" id="1.10.10.60">
    <property type="entry name" value="Homeodomain-like"/>
    <property type="match status" value="2"/>
</dbReference>
<protein>
    <submittedName>
        <fullName evidence="5">Helix-turn-helix transcriptional regulator</fullName>
    </submittedName>
</protein>
<evidence type="ECO:0000256" key="1">
    <source>
        <dbReference type="ARBA" id="ARBA00023015"/>
    </source>
</evidence>
<dbReference type="InterPro" id="IPR014710">
    <property type="entry name" value="RmlC-like_jellyroll"/>
</dbReference>
<dbReference type="InterPro" id="IPR020449">
    <property type="entry name" value="Tscrpt_reg_AraC-type_HTH"/>
</dbReference>
<dbReference type="GO" id="GO:0003700">
    <property type="term" value="F:DNA-binding transcription factor activity"/>
    <property type="evidence" value="ECO:0007669"/>
    <property type="project" value="InterPro"/>
</dbReference>
<dbReference type="PRINTS" id="PR00032">
    <property type="entry name" value="HTHARAC"/>
</dbReference>
<dbReference type="InterPro" id="IPR009057">
    <property type="entry name" value="Homeodomain-like_sf"/>
</dbReference>
<dbReference type="Proteomes" id="UP000639396">
    <property type="component" value="Unassembled WGS sequence"/>
</dbReference>
<dbReference type="SUPFAM" id="SSF51215">
    <property type="entry name" value="Regulatory protein AraC"/>
    <property type="match status" value="1"/>
</dbReference>
<proteinExistence type="predicted"/>
<dbReference type="AlphaFoldDB" id="A0A927CHL0"/>
<keyword evidence="3" id="KW-0804">Transcription</keyword>
<keyword evidence="1" id="KW-0805">Transcription regulation</keyword>
<dbReference type="PANTHER" id="PTHR43280">
    <property type="entry name" value="ARAC-FAMILY TRANSCRIPTIONAL REGULATOR"/>
    <property type="match status" value="1"/>
</dbReference>
<evidence type="ECO:0000259" key="4">
    <source>
        <dbReference type="PROSITE" id="PS01124"/>
    </source>
</evidence>
<dbReference type="PANTHER" id="PTHR43280:SF27">
    <property type="entry name" value="TRANSCRIPTIONAL REGULATOR MTLR"/>
    <property type="match status" value="1"/>
</dbReference>
<sequence>MSIPMNRLPVRFAYRCVKPYPLQFHSHNEYEVFYFHRGRCTFIIGGLIHTLQPGDMILMDGMTLHSSNSDPNNYVRTNMHFDPSYLRSMLNDSIFTSAFETIGKLRNHIIHLEGEAREEVEQHLAKMNKLFQRSDTISYRRFLLALLDMLYDIQLLCLAPDQEQPSMTEKDLHVQRMITYLEAHYTEDLHMEQLENELYLNKSYLAKLFKEKTGMTIFIYVKKRRMNQAKILFMMDKSVTVSDVCYEVGYKHLSHFSRLFKKEFGCTPEQFHRNVHHATPRKSTLRL</sequence>
<dbReference type="SUPFAM" id="SSF46689">
    <property type="entry name" value="Homeodomain-like"/>
    <property type="match status" value="2"/>
</dbReference>
<reference evidence="5" key="1">
    <citation type="submission" date="2020-09" db="EMBL/GenBank/DDBJ databases">
        <title>A novel bacterium of genus Paenibacillus, isolated from South China Sea.</title>
        <authorList>
            <person name="Huang H."/>
            <person name="Mo K."/>
            <person name="Hu Y."/>
        </authorList>
    </citation>
    <scope>NUCLEOTIDE SEQUENCE</scope>
    <source>
        <strain evidence="5">IB182363</strain>
    </source>
</reference>
<evidence type="ECO:0000256" key="3">
    <source>
        <dbReference type="ARBA" id="ARBA00023163"/>
    </source>
</evidence>
<dbReference type="Pfam" id="PF02311">
    <property type="entry name" value="AraC_binding"/>
    <property type="match status" value="1"/>
</dbReference>
<dbReference type="RefSeq" id="WP_190931702.1">
    <property type="nucleotide sequence ID" value="NZ_JACXJA010000052.1"/>
</dbReference>
<evidence type="ECO:0000313" key="6">
    <source>
        <dbReference type="Proteomes" id="UP000639396"/>
    </source>
</evidence>
<keyword evidence="6" id="KW-1185">Reference proteome</keyword>
<dbReference type="GO" id="GO:0043565">
    <property type="term" value="F:sequence-specific DNA binding"/>
    <property type="evidence" value="ECO:0007669"/>
    <property type="project" value="InterPro"/>
</dbReference>
<dbReference type="InterPro" id="IPR037923">
    <property type="entry name" value="HTH-like"/>
</dbReference>
<name>A0A927CHL0_9BACL</name>
<keyword evidence="2" id="KW-0238">DNA-binding</keyword>
<evidence type="ECO:0000313" key="5">
    <source>
        <dbReference type="EMBL" id="MBD2866081.1"/>
    </source>
</evidence>
<dbReference type="Gene3D" id="2.60.120.10">
    <property type="entry name" value="Jelly Rolls"/>
    <property type="match status" value="1"/>
</dbReference>
<feature type="domain" description="HTH araC/xylS-type" evidence="4">
    <location>
        <begin position="175"/>
        <end position="274"/>
    </location>
</feature>
<organism evidence="5 6">
    <name type="scientific">Paenibacillus oceani</name>
    <dbReference type="NCBI Taxonomy" id="2772510"/>
    <lineage>
        <taxon>Bacteria</taxon>
        <taxon>Bacillati</taxon>
        <taxon>Bacillota</taxon>
        <taxon>Bacilli</taxon>
        <taxon>Bacillales</taxon>
        <taxon>Paenibacillaceae</taxon>
        <taxon>Paenibacillus</taxon>
    </lineage>
</organism>
<dbReference type="EMBL" id="JACXJA010000052">
    <property type="protein sequence ID" value="MBD2866081.1"/>
    <property type="molecule type" value="Genomic_DNA"/>
</dbReference>
<dbReference type="Pfam" id="PF12833">
    <property type="entry name" value="HTH_18"/>
    <property type="match status" value="1"/>
</dbReference>
<accession>A0A927CHL0</accession>
<dbReference type="InterPro" id="IPR003313">
    <property type="entry name" value="AraC-bd"/>
</dbReference>
<dbReference type="InterPro" id="IPR018060">
    <property type="entry name" value="HTH_AraC"/>
</dbReference>
<dbReference type="SMART" id="SM00342">
    <property type="entry name" value="HTH_ARAC"/>
    <property type="match status" value="1"/>
</dbReference>
<evidence type="ECO:0000256" key="2">
    <source>
        <dbReference type="ARBA" id="ARBA00023125"/>
    </source>
</evidence>
<gene>
    <name evidence="5" type="ORF">IDH45_29260</name>
</gene>
<dbReference type="PROSITE" id="PS01124">
    <property type="entry name" value="HTH_ARAC_FAMILY_2"/>
    <property type="match status" value="1"/>
</dbReference>
<comment type="caution">
    <text evidence="5">The sequence shown here is derived from an EMBL/GenBank/DDBJ whole genome shotgun (WGS) entry which is preliminary data.</text>
</comment>